<evidence type="ECO:0008006" key="3">
    <source>
        <dbReference type="Google" id="ProtNLM"/>
    </source>
</evidence>
<dbReference type="AlphaFoldDB" id="A0AB74HDQ1"/>
<gene>
    <name evidence="1" type="ORF">MCC10044_0237</name>
</gene>
<dbReference type="EMBL" id="SHQV01000004">
    <property type="protein sequence ID" value="TCE46316.1"/>
    <property type="molecule type" value="Genomic_DNA"/>
</dbReference>
<proteinExistence type="predicted"/>
<accession>A0AB74HDQ1</accession>
<name>A0AB74HDQ1_BIFLL</name>
<dbReference type="Proteomes" id="UP000293319">
    <property type="component" value="Unassembled WGS sequence"/>
</dbReference>
<organism evidence="1 2">
    <name type="scientific">Bifidobacterium longum subsp. longum</name>
    <dbReference type="NCBI Taxonomy" id="1679"/>
    <lineage>
        <taxon>Bacteria</taxon>
        <taxon>Bacillati</taxon>
        <taxon>Actinomycetota</taxon>
        <taxon>Actinomycetes</taxon>
        <taxon>Bifidobacteriales</taxon>
        <taxon>Bifidobacteriaceae</taxon>
        <taxon>Bifidobacterium</taxon>
    </lineage>
</organism>
<sequence>MSVYDDINAELADRLAGLGGIVSQVTDDPTLVKPTPGKASIWIEPPDYTWDGWAPHPPELTMKLMVVAGTPTTQRKGLELIMRVLDLMHAADMPLRSATAAGFNLADAGTLAAYEVTLNTI</sequence>
<protein>
    <recommendedName>
        <fullName evidence="3">Tail terminator</fullName>
    </recommendedName>
</protein>
<evidence type="ECO:0000313" key="2">
    <source>
        <dbReference type="Proteomes" id="UP000293319"/>
    </source>
</evidence>
<evidence type="ECO:0000313" key="1">
    <source>
        <dbReference type="EMBL" id="TCE46316.1"/>
    </source>
</evidence>
<reference evidence="1 2" key="1">
    <citation type="journal article" date="2018" name="Sci. Rep.">
        <title>Genomic diversity and distribution of Bifidobacterium longum subsp. longum across the human lifespan.</title>
        <authorList>
            <person name="Odamaki T."/>
            <person name="Bottacini F."/>
            <person name="Kato K."/>
            <person name="Mitsuyama E."/>
            <person name="Yoshida K."/>
            <person name="Horigome A."/>
            <person name="Xiao J.Z."/>
            <person name="van Sinderen D."/>
        </authorList>
    </citation>
    <scope>NUCLEOTIDE SEQUENCE [LARGE SCALE GENOMIC DNA]</scope>
    <source>
        <strain evidence="1 2">MCC10044</strain>
    </source>
</reference>
<comment type="caution">
    <text evidence="1">The sequence shown here is derived from an EMBL/GenBank/DDBJ whole genome shotgun (WGS) entry which is preliminary data.</text>
</comment>
<dbReference type="RefSeq" id="WP_118378827.1">
    <property type="nucleotide sequence ID" value="NZ_JAERWG010000011.1"/>
</dbReference>